<keyword evidence="1" id="KW-0812">Transmembrane</keyword>
<dbReference type="InterPro" id="IPR026898">
    <property type="entry name" value="PrsW"/>
</dbReference>
<feature type="transmembrane region" description="Helical" evidence="1">
    <location>
        <begin position="175"/>
        <end position="197"/>
    </location>
</feature>
<evidence type="ECO:0000256" key="1">
    <source>
        <dbReference type="SAM" id="Phobius"/>
    </source>
</evidence>
<organism evidence="3 4">
    <name type="scientific">Streptococcus suis</name>
    <dbReference type="NCBI Taxonomy" id="1307"/>
    <lineage>
        <taxon>Bacteria</taxon>
        <taxon>Bacillati</taxon>
        <taxon>Bacillota</taxon>
        <taxon>Bacilli</taxon>
        <taxon>Lactobacillales</taxon>
        <taxon>Streptococcaceae</taxon>
        <taxon>Streptococcus</taxon>
    </lineage>
</organism>
<dbReference type="Proteomes" id="UP000072083">
    <property type="component" value="Unassembled WGS sequence"/>
</dbReference>
<feature type="transmembrane region" description="Helical" evidence="1">
    <location>
        <begin position="37"/>
        <end position="56"/>
    </location>
</feature>
<feature type="transmembrane region" description="Helical" evidence="1">
    <location>
        <begin position="105"/>
        <end position="130"/>
    </location>
</feature>
<dbReference type="Proteomes" id="UP000071962">
    <property type="component" value="Unassembled WGS sequence"/>
</dbReference>
<dbReference type="Pfam" id="PF13367">
    <property type="entry name" value="PrsW-protease"/>
    <property type="match status" value="1"/>
</dbReference>
<feature type="transmembrane region" description="Helical" evidence="1">
    <location>
        <begin position="248"/>
        <end position="264"/>
    </location>
</feature>
<reference evidence="4 5" key="1">
    <citation type="submission" date="2016-02" db="EMBL/GenBank/DDBJ databases">
        <authorList>
            <consortium name="Pathogen Informatics"/>
        </authorList>
    </citation>
    <scope>NUCLEOTIDE SEQUENCE [LARGE SCALE GENOMIC DNA]</scope>
    <source>
        <strain evidence="2 5">LSS44</strain>
        <strain evidence="3 4">SS1062</strain>
    </source>
</reference>
<keyword evidence="1" id="KW-1133">Transmembrane helix</keyword>
<dbReference type="AlphaFoldDB" id="A0A0Z8SDQ0"/>
<evidence type="ECO:0000313" key="5">
    <source>
        <dbReference type="Proteomes" id="UP000072083"/>
    </source>
</evidence>
<feature type="transmembrane region" description="Helical" evidence="1">
    <location>
        <begin position="68"/>
        <end position="93"/>
    </location>
</feature>
<evidence type="ECO:0000313" key="2">
    <source>
        <dbReference type="EMBL" id="CYU63154.1"/>
    </source>
</evidence>
<accession>A0A0Z8SDQ0</accession>
<name>A0A0Z8SDQ0_STRSU</name>
<dbReference type="GO" id="GO:0008233">
    <property type="term" value="F:peptidase activity"/>
    <property type="evidence" value="ECO:0007669"/>
    <property type="project" value="InterPro"/>
</dbReference>
<keyword evidence="1" id="KW-0472">Membrane</keyword>
<proteinExistence type="predicted"/>
<evidence type="ECO:0000313" key="3">
    <source>
        <dbReference type="EMBL" id="CYW99032.1"/>
    </source>
</evidence>
<sequence length="295" mass="32890">MNYRQNAPTFDTMYLYTSLLIQKGKTMKEKFQTCRTYIPIILATIGFVNGCKIIFGEFGKPNGMEAKYPLFFLTISLVAIYLIPLLVLTYYLAKRYNISKQVIGLSWLLGLTSSISFSELGHTAIGYFLLEIVKASNNFLNDWGAAISGPLAEEIGKGLTVLLVLLICRKMTLKNALVSGVIVGLGFQIVEDITFVFRDMFMNKLDGFETILERVGQAGWAHWVFTLLFAIGLVALLTKNTGISKAQGVFWIGASFGIHFLFNSPFNTGIFQTVFPMLSIFLGLLAYQTVEKLSE</sequence>
<feature type="transmembrane region" description="Helical" evidence="1">
    <location>
        <begin position="217"/>
        <end position="236"/>
    </location>
</feature>
<gene>
    <name evidence="2" type="ORF">ERS132406_00452</name>
    <name evidence="3" type="ORF">ERS132551_01011</name>
</gene>
<protein>
    <submittedName>
        <fullName evidence="3">Membrane protein</fullName>
    </submittedName>
</protein>
<dbReference type="EMBL" id="FIKT01000010">
    <property type="protein sequence ID" value="CYW99032.1"/>
    <property type="molecule type" value="Genomic_DNA"/>
</dbReference>
<feature type="transmembrane region" description="Helical" evidence="1">
    <location>
        <begin position="150"/>
        <end position="168"/>
    </location>
</feature>
<dbReference type="EMBL" id="FIGZ01000003">
    <property type="protein sequence ID" value="CYU63154.1"/>
    <property type="molecule type" value="Genomic_DNA"/>
</dbReference>
<evidence type="ECO:0000313" key="4">
    <source>
        <dbReference type="Proteomes" id="UP000071962"/>
    </source>
</evidence>